<dbReference type="GO" id="GO:0016020">
    <property type="term" value="C:membrane"/>
    <property type="evidence" value="ECO:0007669"/>
    <property type="project" value="UniProtKB-SubCell"/>
</dbReference>
<evidence type="ECO:0000256" key="3">
    <source>
        <dbReference type="ARBA" id="ARBA00022448"/>
    </source>
</evidence>
<evidence type="ECO:0000256" key="5">
    <source>
        <dbReference type="ARBA" id="ARBA00022989"/>
    </source>
</evidence>
<keyword evidence="4 8" id="KW-0812">Transmembrane</keyword>
<dbReference type="NCBIfam" id="TIGR00879">
    <property type="entry name" value="SP"/>
    <property type="match status" value="1"/>
</dbReference>
<accession>R8BGF1</accession>
<name>R8BGF1_PHAM7</name>
<dbReference type="PROSITE" id="PS50850">
    <property type="entry name" value="MFS"/>
    <property type="match status" value="1"/>
</dbReference>
<dbReference type="InterPro" id="IPR020846">
    <property type="entry name" value="MFS_dom"/>
</dbReference>
<feature type="domain" description="Major facilitator superfamily (MFS) profile" evidence="9">
    <location>
        <begin position="68"/>
        <end position="512"/>
    </location>
</feature>
<dbReference type="SUPFAM" id="SSF103473">
    <property type="entry name" value="MFS general substrate transporter"/>
    <property type="match status" value="1"/>
</dbReference>
<feature type="transmembrane region" description="Helical" evidence="8">
    <location>
        <begin position="489"/>
        <end position="506"/>
    </location>
</feature>
<gene>
    <name evidence="10" type="ORF">UCRPA7_6122</name>
</gene>
<sequence>MTDPLPKQDVVMVEMANEGEQQLAALNVAEKTGKLDVINQQMAIEATLSEHDLTLGQALKKYHKAALWSMLVSMSIIMRAYDIEITSNFFALPAFKRHMGDYIDGHGYEVPTQWQVAMSMGPIVGQVVGAWAAAIPMDRIGRKRTLGIYLVMTSALVFMQVFAPNRNVLTASMYLAGIIWGGYHVIAPTYASEVLPMRLRGIFTGFVMLCYTIGALLQTGITRGFVNWTTVWAYRVPYALQWVWPVFILSFLYWAPESPWWLIRQNRLADAKKTLDRLSSKESHADNDNVLAMMVKTDLYEQELDIGATYRDCFKGPDLRRLEICSALFIIQNFSGNQAAFAVYLFEQTGLSSENAFNMGIGLTSVAFVGTLLSAVPTMYFGRRLVFLMGLIYTIAGLWVVSLLCFAPDYKTNTAYAWAQATILITMQFTYALSVGPLAYVISSEIPSTKLRAKTLSLTATFNGMTYLVITIAGPYLLNPGSAAAGAKINFLWGGLTIFSFIWSFFRLPEVRDGRSCQIAPPSVFPSCFLCMGYVCG</sequence>
<evidence type="ECO:0000313" key="11">
    <source>
        <dbReference type="Proteomes" id="UP000014074"/>
    </source>
</evidence>
<keyword evidence="3 7" id="KW-0813">Transport</keyword>
<feature type="transmembrane region" description="Helical" evidence="8">
    <location>
        <begin position="385"/>
        <end position="404"/>
    </location>
</feature>
<evidence type="ECO:0000313" key="10">
    <source>
        <dbReference type="EMBL" id="EON98396.1"/>
    </source>
</evidence>
<dbReference type="KEGG" id="tmn:UCRPA7_6122"/>
<dbReference type="FunFam" id="1.20.1250.20:FF:000078">
    <property type="entry name" value="MFS maltose transporter, putative"/>
    <property type="match status" value="1"/>
</dbReference>
<evidence type="ECO:0000256" key="6">
    <source>
        <dbReference type="ARBA" id="ARBA00023136"/>
    </source>
</evidence>
<dbReference type="GO" id="GO:0005351">
    <property type="term" value="F:carbohydrate:proton symporter activity"/>
    <property type="evidence" value="ECO:0007669"/>
    <property type="project" value="TreeGrafter"/>
</dbReference>
<comment type="subcellular location">
    <subcellularLocation>
        <location evidence="1">Membrane</location>
        <topology evidence="1">Multi-pass membrane protein</topology>
    </subcellularLocation>
</comment>
<keyword evidence="11" id="KW-1185">Reference proteome</keyword>
<dbReference type="eggNOG" id="KOG0254">
    <property type="taxonomic scope" value="Eukaryota"/>
</dbReference>
<dbReference type="RefSeq" id="XP_007916853.1">
    <property type="nucleotide sequence ID" value="XM_007918662.1"/>
</dbReference>
<dbReference type="InterPro" id="IPR003663">
    <property type="entry name" value="Sugar/inositol_transpt"/>
</dbReference>
<evidence type="ECO:0000256" key="7">
    <source>
        <dbReference type="RuleBase" id="RU003346"/>
    </source>
</evidence>
<keyword evidence="5 8" id="KW-1133">Transmembrane helix</keyword>
<dbReference type="EMBL" id="KB933218">
    <property type="protein sequence ID" value="EON98396.1"/>
    <property type="molecule type" value="Genomic_DNA"/>
</dbReference>
<feature type="transmembrane region" description="Helical" evidence="8">
    <location>
        <begin position="242"/>
        <end position="263"/>
    </location>
</feature>
<dbReference type="AlphaFoldDB" id="R8BGF1"/>
<dbReference type="Gene3D" id="1.20.1250.20">
    <property type="entry name" value="MFS general substrate transporter like domains"/>
    <property type="match status" value="1"/>
</dbReference>
<dbReference type="OrthoDB" id="6612291at2759"/>
<dbReference type="InterPro" id="IPR050360">
    <property type="entry name" value="MFS_Sugar_Transporters"/>
</dbReference>
<dbReference type="InterPro" id="IPR005829">
    <property type="entry name" value="Sugar_transporter_CS"/>
</dbReference>
<keyword evidence="6 8" id="KW-0472">Membrane</keyword>
<dbReference type="GeneID" id="19326746"/>
<proteinExistence type="inferred from homology"/>
<feature type="transmembrane region" description="Helical" evidence="8">
    <location>
        <begin position="146"/>
        <end position="163"/>
    </location>
</feature>
<evidence type="ECO:0000256" key="8">
    <source>
        <dbReference type="SAM" id="Phobius"/>
    </source>
</evidence>
<feature type="transmembrane region" description="Helical" evidence="8">
    <location>
        <begin position="202"/>
        <end position="222"/>
    </location>
</feature>
<evidence type="ECO:0000256" key="1">
    <source>
        <dbReference type="ARBA" id="ARBA00004141"/>
    </source>
</evidence>
<evidence type="ECO:0000256" key="2">
    <source>
        <dbReference type="ARBA" id="ARBA00010992"/>
    </source>
</evidence>
<dbReference type="InterPro" id="IPR005828">
    <property type="entry name" value="MFS_sugar_transport-like"/>
</dbReference>
<organism evidence="10 11">
    <name type="scientific">Phaeoacremonium minimum (strain UCR-PA7)</name>
    <name type="common">Esca disease fungus</name>
    <name type="synonym">Togninia minima</name>
    <dbReference type="NCBI Taxonomy" id="1286976"/>
    <lineage>
        <taxon>Eukaryota</taxon>
        <taxon>Fungi</taxon>
        <taxon>Dikarya</taxon>
        <taxon>Ascomycota</taxon>
        <taxon>Pezizomycotina</taxon>
        <taxon>Sordariomycetes</taxon>
        <taxon>Sordariomycetidae</taxon>
        <taxon>Togniniales</taxon>
        <taxon>Togniniaceae</taxon>
        <taxon>Phaeoacremonium</taxon>
    </lineage>
</organism>
<dbReference type="HOGENOM" id="CLU_001265_11_5_1"/>
<dbReference type="PANTHER" id="PTHR48022:SF83">
    <property type="entry name" value="MAJOR FACILITATOR SUPERFAMILY (MFS) PROFILE DOMAIN-CONTAINING PROTEIN"/>
    <property type="match status" value="1"/>
</dbReference>
<comment type="similarity">
    <text evidence="2 7">Belongs to the major facilitator superfamily. Sugar transporter (TC 2.A.1.1) family.</text>
</comment>
<dbReference type="PROSITE" id="PS00217">
    <property type="entry name" value="SUGAR_TRANSPORT_2"/>
    <property type="match status" value="1"/>
</dbReference>
<dbReference type="PANTHER" id="PTHR48022">
    <property type="entry name" value="PLASTIDIC GLUCOSE TRANSPORTER 4"/>
    <property type="match status" value="1"/>
</dbReference>
<protein>
    <submittedName>
        <fullName evidence="10">Putative maltose permease protein</fullName>
    </submittedName>
</protein>
<dbReference type="InterPro" id="IPR036259">
    <property type="entry name" value="MFS_trans_sf"/>
</dbReference>
<evidence type="ECO:0000259" key="9">
    <source>
        <dbReference type="PROSITE" id="PS50850"/>
    </source>
</evidence>
<dbReference type="Pfam" id="PF00083">
    <property type="entry name" value="Sugar_tr"/>
    <property type="match status" value="1"/>
</dbReference>
<feature type="transmembrane region" description="Helical" evidence="8">
    <location>
        <begin position="416"/>
        <end position="443"/>
    </location>
</feature>
<feature type="transmembrane region" description="Helical" evidence="8">
    <location>
        <begin position="455"/>
        <end position="477"/>
    </location>
</feature>
<dbReference type="Proteomes" id="UP000014074">
    <property type="component" value="Unassembled WGS sequence"/>
</dbReference>
<feature type="transmembrane region" description="Helical" evidence="8">
    <location>
        <begin position="324"/>
        <end position="344"/>
    </location>
</feature>
<feature type="transmembrane region" description="Helical" evidence="8">
    <location>
        <begin position="356"/>
        <end position="373"/>
    </location>
</feature>
<feature type="transmembrane region" description="Helical" evidence="8">
    <location>
        <begin position="169"/>
        <end position="190"/>
    </location>
</feature>
<reference evidence="11" key="1">
    <citation type="journal article" date="2013" name="Genome Announc.">
        <title>Draft genome sequence of the ascomycete Phaeoacremonium aleophilum strain UCR-PA7, a causal agent of the esca disease complex in grapevines.</title>
        <authorList>
            <person name="Blanco-Ulate B."/>
            <person name="Rolshausen P."/>
            <person name="Cantu D."/>
        </authorList>
    </citation>
    <scope>NUCLEOTIDE SEQUENCE [LARGE SCALE GENOMIC DNA]</scope>
    <source>
        <strain evidence="11">UCR-PA7</strain>
    </source>
</reference>
<evidence type="ECO:0000256" key="4">
    <source>
        <dbReference type="ARBA" id="ARBA00022692"/>
    </source>
</evidence>